<accession>A0AAD1SWL4</accession>
<name>A0AAD1SWL4_PELCU</name>
<proteinExistence type="predicted"/>
<feature type="compositionally biased region" description="Basic and acidic residues" evidence="1">
    <location>
        <begin position="26"/>
        <end position="44"/>
    </location>
</feature>
<reference evidence="2" key="1">
    <citation type="submission" date="2022-03" db="EMBL/GenBank/DDBJ databases">
        <authorList>
            <person name="Alioto T."/>
            <person name="Alioto T."/>
            <person name="Gomez Garrido J."/>
        </authorList>
    </citation>
    <scope>NUCLEOTIDE SEQUENCE</scope>
</reference>
<evidence type="ECO:0000256" key="1">
    <source>
        <dbReference type="SAM" id="MobiDB-lite"/>
    </source>
</evidence>
<feature type="compositionally biased region" description="Basic residues" evidence="1">
    <location>
        <begin position="116"/>
        <end position="126"/>
    </location>
</feature>
<keyword evidence="3" id="KW-1185">Reference proteome</keyword>
<feature type="compositionally biased region" description="Basic and acidic residues" evidence="1">
    <location>
        <begin position="64"/>
        <end position="75"/>
    </location>
</feature>
<evidence type="ECO:0000313" key="3">
    <source>
        <dbReference type="Proteomes" id="UP001295444"/>
    </source>
</evidence>
<dbReference type="EMBL" id="OW240919">
    <property type="protein sequence ID" value="CAH2313275.1"/>
    <property type="molecule type" value="Genomic_DNA"/>
</dbReference>
<feature type="region of interest" description="Disordered" evidence="1">
    <location>
        <begin position="164"/>
        <end position="193"/>
    </location>
</feature>
<protein>
    <submittedName>
        <fullName evidence="2">Uncharacterized protein</fullName>
    </submittedName>
</protein>
<dbReference type="AlphaFoldDB" id="A0AAD1SWL4"/>
<organism evidence="2 3">
    <name type="scientific">Pelobates cultripes</name>
    <name type="common">Western spadefoot toad</name>
    <dbReference type="NCBI Taxonomy" id="61616"/>
    <lineage>
        <taxon>Eukaryota</taxon>
        <taxon>Metazoa</taxon>
        <taxon>Chordata</taxon>
        <taxon>Craniata</taxon>
        <taxon>Vertebrata</taxon>
        <taxon>Euteleostomi</taxon>
        <taxon>Amphibia</taxon>
        <taxon>Batrachia</taxon>
        <taxon>Anura</taxon>
        <taxon>Pelobatoidea</taxon>
        <taxon>Pelobatidae</taxon>
        <taxon>Pelobates</taxon>
    </lineage>
</organism>
<evidence type="ECO:0000313" key="2">
    <source>
        <dbReference type="EMBL" id="CAH2313275.1"/>
    </source>
</evidence>
<dbReference type="Proteomes" id="UP001295444">
    <property type="component" value="Chromosome 08"/>
</dbReference>
<gene>
    <name evidence="2" type="ORF">PECUL_23A032486</name>
</gene>
<sequence>MADIQSILQQRAKEATQSRRQRALGGRRDMSPGEESSKDSDSNSHHSPGVPCTSALATPGGATETERKAREKDSEAEWEEEKGEEWKLRVQDRGQGLIKESLLKFGNELGEGSVKERKKKKKKNIARRQPETPVRGSGDSTKEGECSPVEYTYNEEAFPALQTPGARDADTWGQGCRHLGPGMQTPGARDADTWGQGCRHLGPGMQTPGARDADTWGQGCRPHRWQHLCAPGVCPPCLCGSTWTPHRPPW</sequence>
<feature type="region of interest" description="Disordered" evidence="1">
    <location>
        <begin position="1"/>
        <end position="146"/>
    </location>
</feature>